<dbReference type="RefSeq" id="WP_377334442.1">
    <property type="nucleotide sequence ID" value="NZ_JBHSGB010000010.1"/>
</dbReference>
<dbReference type="Proteomes" id="UP001595962">
    <property type="component" value="Unassembled WGS sequence"/>
</dbReference>
<evidence type="ECO:0000313" key="2">
    <source>
        <dbReference type="Proteomes" id="UP001595962"/>
    </source>
</evidence>
<accession>A0ABV9JNR6</accession>
<dbReference type="InterPro" id="IPR019630">
    <property type="entry name" value="DUF2496_YbaM-rel"/>
</dbReference>
<evidence type="ECO:0000313" key="1">
    <source>
        <dbReference type="EMBL" id="MFC4655905.1"/>
    </source>
</evidence>
<proteinExistence type="predicted"/>
<name>A0ABV9JNR6_9GAMM</name>
<protein>
    <submittedName>
        <fullName evidence="1">YbaM family protein</fullName>
    </submittedName>
</protein>
<gene>
    <name evidence="1" type="ORF">ACFO3I_12890</name>
</gene>
<dbReference type="EMBL" id="JBHSGB010000010">
    <property type="protein sequence ID" value="MFC4655905.1"/>
    <property type="molecule type" value="Genomic_DNA"/>
</dbReference>
<organism evidence="1 2">
    <name type="scientific">Rheinheimera marina</name>
    <dbReference type="NCBI Taxonomy" id="1774958"/>
    <lineage>
        <taxon>Bacteria</taxon>
        <taxon>Pseudomonadati</taxon>
        <taxon>Pseudomonadota</taxon>
        <taxon>Gammaproteobacteria</taxon>
        <taxon>Chromatiales</taxon>
        <taxon>Chromatiaceae</taxon>
        <taxon>Rheinheimera</taxon>
    </lineage>
</organism>
<reference evidence="2" key="1">
    <citation type="journal article" date="2019" name="Int. J. Syst. Evol. Microbiol.">
        <title>The Global Catalogue of Microorganisms (GCM) 10K type strain sequencing project: providing services to taxonomists for standard genome sequencing and annotation.</title>
        <authorList>
            <consortium name="The Broad Institute Genomics Platform"/>
            <consortium name="The Broad Institute Genome Sequencing Center for Infectious Disease"/>
            <person name="Wu L."/>
            <person name="Ma J."/>
        </authorList>
    </citation>
    <scope>NUCLEOTIDE SEQUENCE [LARGE SCALE GENOMIC DNA]</scope>
    <source>
        <strain evidence="2">DT28</strain>
    </source>
</reference>
<comment type="caution">
    <text evidence="1">The sequence shown here is derived from an EMBL/GenBank/DDBJ whole genome shotgun (WGS) entry which is preliminary data.</text>
</comment>
<dbReference type="Pfam" id="PF10689">
    <property type="entry name" value="DUF2496"/>
    <property type="match status" value="1"/>
</dbReference>
<keyword evidence="2" id="KW-1185">Reference proteome</keyword>
<sequence>MANVTKNSTPPLSEAAPEVQLAVDLIQLLEQHQLPAELVLGALKIVQRDYQHKLQLAVSTST</sequence>